<sequence>MRVLYHSAFCPFSRKIAFGLKEKKLEFDHHWETIGKPSSRLLSLNPWGELPVLVDQHLVCVNHYVSSEYLEDAYPNPVLMGEGNAYRIEVRKLVSWFDKIFYQDVFWTLFYEKILKCQLHHKAPDTRILKKGYAFLQEHMEHLDNLTETHHFLAGKHFSWADITGAAHLSCIDYIGDISWKLFPSAKEWYCKIKSRPAFRQFLNQIFSGIEPSPHYSQLDF</sequence>
<evidence type="ECO:0000313" key="4">
    <source>
        <dbReference type="Proteomes" id="UP000019112"/>
    </source>
</evidence>
<dbReference type="SUPFAM" id="SSF47616">
    <property type="entry name" value="GST C-terminal domain-like"/>
    <property type="match status" value="1"/>
</dbReference>
<dbReference type="CDD" id="cd00299">
    <property type="entry name" value="GST_C_family"/>
    <property type="match status" value="1"/>
</dbReference>
<dbReference type="eggNOG" id="COG0625">
    <property type="taxonomic scope" value="Bacteria"/>
</dbReference>
<evidence type="ECO:0000259" key="2">
    <source>
        <dbReference type="PROSITE" id="PS50405"/>
    </source>
</evidence>
<name>W6TU93_HOLOB</name>
<dbReference type="Proteomes" id="UP000019112">
    <property type="component" value="Unassembled WGS sequence"/>
</dbReference>
<dbReference type="SFLD" id="SFLDS00019">
    <property type="entry name" value="Glutathione_Transferase_(cytos"/>
    <property type="match status" value="1"/>
</dbReference>
<dbReference type="InterPro" id="IPR040079">
    <property type="entry name" value="Glutathione_S-Trfase"/>
</dbReference>
<organism evidence="3 4">
    <name type="scientific">Holospora obtusa F1</name>
    <dbReference type="NCBI Taxonomy" id="1399147"/>
    <lineage>
        <taxon>Bacteria</taxon>
        <taxon>Pseudomonadati</taxon>
        <taxon>Pseudomonadota</taxon>
        <taxon>Alphaproteobacteria</taxon>
        <taxon>Holosporales</taxon>
        <taxon>Holosporaceae</taxon>
        <taxon>Holospora</taxon>
    </lineage>
</organism>
<dbReference type="PROSITE" id="PS50404">
    <property type="entry name" value="GST_NTER"/>
    <property type="match status" value="1"/>
</dbReference>
<protein>
    <recommendedName>
        <fullName evidence="5">Glutathione S-transferase</fullName>
    </recommendedName>
</protein>
<dbReference type="EMBL" id="AWTR02000052">
    <property type="protein sequence ID" value="ETZ07312.1"/>
    <property type="molecule type" value="Genomic_DNA"/>
</dbReference>
<dbReference type="InterPro" id="IPR004046">
    <property type="entry name" value="GST_C"/>
</dbReference>
<dbReference type="Gene3D" id="3.40.30.10">
    <property type="entry name" value="Glutaredoxin"/>
    <property type="match status" value="1"/>
</dbReference>
<dbReference type="STRING" id="1399147.P618_200496"/>
<evidence type="ECO:0000313" key="3">
    <source>
        <dbReference type="EMBL" id="ETZ07312.1"/>
    </source>
</evidence>
<dbReference type="SUPFAM" id="SSF52833">
    <property type="entry name" value="Thioredoxin-like"/>
    <property type="match status" value="1"/>
</dbReference>
<dbReference type="InterPro" id="IPR010987">
    <property type="entry name" value="Glutathione-S-Trfase_C-like"/>
</dbReference>
<dbReference type="Pfam" id="PF14497">
    <property type="entry name" value="GST_C_3"/>
    <property type="match status" value="1"/>
</dbReference>
<gene>
    <name evidence="3" type="ORF">P618_200496</name>
</gene>
<dbReference type="AlphaFoldDB" id="W6TU93"/>
<proteinExistence type="predicted"/>
<dbReference type="OrthoDB" id="9794721at2"/>
<dbReference type="PROSITE" id="PS50405">
    <property type="entry name" value="GST_CTER"/>
    <property type="match status" value="1"/>
</dbReference>
<accession>W6TU93</accession>
<dbReference type="PANTHER" id="PTHR44051">
    <property type="entry name" value="GLUTATHIONE S-TRANSFERASE-RELATED"/>
    <property type="match status" value="1"/>
</dbReference>
<reference evidence="3 4" key="1">
    <citation type="journal article" date="2014" name="FEMS Microbiol. Lett.">
        <title>Draft genome sequences of three Holospora species (Holospora obtusa, Holospora undulata, and Holospora elegans), endonuclear symbiotic bacteria of the ciliate Paramecium caudatum.</title>
        <authorList>
            <person name="Dohra H."/>
            <person name="Tanaka K."/>
            <person name="Suzuki T."/>
            <person name="Fujishima M."/>
            <person name="Suzuki H."/>
        </authorList>
    </citation>
    <scope>NUCLEOTIDE SEQUENCE [LARGE SCALE GENOMIC DNA]</scope>
    <source>
        <strain evidence="3 4">F1</strain>
    </source>
</reference>
<feature type="domain" description="GST N-terminal" evidence="1">
    <location>
        <begin position="1"/>
        <end position="78"/>
    </location>
</feature>
<keyword evidence="4" id="KW-1185">Reference proteome</keyword>
<dbReference type="InterPro" id="IPR036282">
    <property type="entry name" value="Glutathione-S-Trfase_C_sf"/>
</dbReference>
<dbReference type="PANTHER" id="PTHR44051:SF8">
    <property type="entry name" value="GLUTATHIONE S-TRANSFERASE GSTA"/>
    <property type="match status" value="1"/>
</dbReference>
<evidence type="ECO:0000259" key="1">
    <source>
        <dbReference type="PROSITE" id="PS50404"/>
    </source>
</evidence>
<evidence type="ECO:0008006" key="5">
    <source>
        <dbReference type="Google" id="ProtNLM"/>
    </source>
</evidence>
<dbReference type="Pfam" id="PF13417">
    <property type="entry name" value="GST_N_3"/>
    <property type="match status" value="1"/>
</dbReference>
<feature type="domain" description="GST C-terminal" evidence="2">
    <location>
        <begin position="83"/>
        <end position="216"/>
    </location>
</feature>
<comment type="caution">
    <text evidence="3">The sequence shown here is derived from an EMBL/GenBank/DDBJ whole genome shotgun (WGS) entry which is preliminary data.</text>
</comment>
<dbReference type="InterPro" id="IPR004045">
    <property type="entry name" value="Glutathione_S-Trfase_N"/>
</dbReference>
<dbReference type="InterPro" id="IPR036249">
    <property type="entry name" value="Thioredoxin-like_sf"/>
</dbReference>
<dbReference type="Gene3D" id="1.20.1050.10">
    <property type="match status" value="1"/>
</dbReference>
<dbReference type="RefSeq" id="WP_021827629.1">
    <property type="nucleotide sequence ID" value="NZ_AWTR02000052.1"/>
</dbReference>